<dbReference type="InterPro" id="IPR003658">
    <property type="entry name" value="Anti-sigma_ant"/>
</dbReference>
<dbReference type="OrthoDB" id="9796601at2"/>
<keyword evidence="5" id="KW-1185">Reference proteome</keyword>
<dbReference type="CDD" id="cd07043">
    <property type="entry name" value="STAS_anti-anti-sigma_factors"/>
    <property type="match status" value="1"/>
</dbReference>
<proteinExistence type="inferred from homology"/>
<evidence type="ECO:0000313" key="4">
    <source>
        <dbReference type="EMBL" id="EEF58388.1"/>
    </source>
</evidence>
<dbReference type="SUPFAM" id="SSF52091">
    <property type="entry name" value="SpoIIaa-like"/>
    <property type="match status" value="1"/>
</dbReference>
<dbReference type="AlphaFoldDB" id="B9XP32"/>
<accession>B9XP32</accession>
<name>B9XP32_PEDPL</name>
<dbReference type="GO" id="GO:0043856">
    <property type="term" value="F:anti-sigma factor antagonist activity"/>
    <property type="evidence" value="ECO:0007669"/>
    <property type="project" value="InterPro"/>
</dbReference>
<reference evidence="4 5" key="1">
    <citation type="journal article" date="2011" name="J. Bacteriol.">
        <title>Genome sequence of 'Pedosphaera parvula' Ellin514, an aerobic Verrucomicrobial isolate from pasture soil.</title>
        <authorList>
            <person name="Kant R."/>
            <person name="van Passel M.W."/>
            <person name="Sangwan P."/>
            <person name="Palva A."/>
            <person name="Lucas S."/>
            <person name="Copeland A."/>
            <person name="Lapidus A."/>
            <person name="Glavina Del Rio T."/>
            <person name="Dalin E."/>
            <person name="Tice H."/>
            <person name="Bruce D."/>
            <person name="Goodwin L."/>
            <person name="Pitluck S."/>
            <person name="Chertkov O."/>
            <person name="Larimer F.W."/>
            <person name="Land M.L."/>
            <person name="Hauser L."/>
            <person name="Brettin T.S."/>
            <person name="Detter J.C."/>
            <person name="Han S."/>
            <person name="de Vos W.M."/>
            <person name="Janssen P.H."/>
            <person name="Smidt H."/>
        </authorList>
    </citation>
    <scope>NUCLEOTIDE SEQUENCE [LARGE SCALE GENOMIC DNA]</scope>
    <source>
        <strain evidence="4 5">Ellin514</strain>
    </source>
</reference>
<dbReference type="Pfam" id="PF01740">
    <property type="entry name" value="STAS"/>
    <property type="match status" value="1"/>
</dbReference>
<comment type="caution">
    <text evidence="4">The sequence shown here is derived from an EMBL/GenBank/DDBJ whole genome shotgun (WGS) entry which is preliminary data.</text>
</comment>
<comment type="similarity">
    <text evidence="1 2">Belongs to the anti-sigma-factor antagonist family.</text>
</comment>
<organism evidence="4 5">
    <name type="scientific">Pedosphaera parvula (strain Ellin514)</name>
    <dbReference type="NCBI Taxonomy" id="320771"/>
    <lineage>
        <taxon>Bacteria</taxon>
        <taxon>Pseudomonadati</taxon>
        <taxon>Verrucomicrobiota</taxon>
        <taxon>Pedosphaerae</taxon>
        <taxon>Pedosphaerales</taxon>
        <taxon>Pedosphaeraceae</taxon>
        <taxon>Pedosphaera</taxon>
    </lineage>
</organism>
<dbReference type="PROSITE" id="PS50801">
    <property type="entry name" value="STAS"/>
    <property type="match status" value="1"/>
</dbReference>
<evidence type="ECO:0000313" key="5">
    <source>
        <dbReference type="Proteomes" id="UP000003688"/>
    </source>
</evidence>
<feature type="domain" description="STAS" evidence="3">
    <location>
        <begin position="17"/>
        <end position="96"/>
    </location>
</feature>
<sequence>MSLEIQIHKNIGAQNSDAVTVNLAGSLDTATAPDLERQLAPVLSGSVKDMIFDLAQLKFISSAGLRIFAAARKTLREHHGQASFVHMQPQIQEVFEIIRSLPGVAVFQDEAELDQYLAARQHSHAS</sequence>
<dbReference type="InterPro" id="IPR002645">
    <property type="entry name" value="STAS_dom"/>
</dbReference>
<dbReference type="Proteomes" id="UP000003688">
    <property type="component" value="Unassembled WGS sequence"/>
</dbReference>
<dbReference type="NCBIfam" id="TIGR00377">
    <property type="entry name" value="ant_ant_sig"/>
    <property type="match status" value="1"/>
</dbReference>
<dbReference type="STRING" id="320771.Cflav_PD6131"/>
<dbReference type="PANTHER" id="PTHR33495">
    <property type="entry name" value="ANTI-SIGMA FACTOR ANTAGONIST TM_1081-RELATED-RELATED"/>
    <property type="match status" value="1"/>
</dbReference>
<evidence type="ECO:0000256" key="2">
    <source>
        <dbReference type="RuleBase" id="RU003749"/>
    </source>
</evidence>
<evidence type="ECO:0000259" key="3">
    <source>
        <dbReference type="PROSITE" id="PS50801"/>
    </source>
</evidence>
<dbReference type="EMBL" id="ABOX02000044">
    <property type="protein sequence ID" value="EEF58388.1"/>
    <property type="molecule type" value="Genomic_DNA"/>
</dbReference>
<evidence type="ECO:0000256" key="1">
    <source>
        <dbReference type="ARBA" id="ARBA00009013"/>
    </source>
</evidence>
<dbReference type="PANTHER" id="PTHR33495:SF2">
    <property type="entry name" value="ANTI-SIGMA FACTOR ANTAGONIST TM_1081-RELATED"/>
    <property type="match status" value="1"/>
</dbReference>
<protein>
    <recommendedName>
        <fullName evidence="2">Anti-sigma factor antagonist</fullName>
    </recommendedName>
</protein>
<dbReference type="Gene3D" id="3.30.750.24">
    <property type="entry name" value="STAS domain"/>
    <property type="match status" value="1"/>
</dbReference>
<dbReference type="RefSeq" id="WP_007417568.1">
    <property type="nucleotide sequence ID" value="NZ_ABOX02000044.1"/>
</dbReference>
<gene>
    <name evidence="4" type="ORF">Cflav_PD6131</name>
</gene>
<dbReference type="InterPro" id="IPR036513">
    <property type="entry name" value="STAS_dom_sf"/>
</dbReference>